<evidence type="ECO:0000313" key="2">
    <source>
        <dbReference type="Proteomes" id="UP000557509"/>
    </source>
</evidence>
<dbReference type="Proteomes" id="UP000557509">
    <property type="component" value="Unassembled WGS sequence"/>
</dbReference>
<reference evidence="1 2" key="1">
    <citation type="submission" date="2020-03" db="EMBL/GenBank/DDBJ databases">
        <title>Genome sequence of Toxoplasma gondii RH-88 strain.</title>
        <authorList>
            <person name="Lorenzi H.A."/>
            <person name="Venepally P."/>
            <person name="Rozenberg A."/>
            <person name="Sibley D."/>
        </authorList>
    </citation>
    <scope>NUCLEOTIDE SEQUENCE [LARGE SCALE GENOMIC DNA]</scope>
    <source>
        <strain evidence="1 2">RH-88</strain>
    </source>
</reference>
<organism evidence="1 2">
    <name type="scientific">Toxoplasma gondii</name>
    <dbReference type="NCBI Taxonomy" id="5811"/>
    <lineage>
        <taxon>Eukaryota</taxon>
        <taxon>Sar</taxon>
        <taxon>Alveolata</taxon>
        <taxon>Apicomplexa</taxon>
        <taxon>Conoidasida</taxon>
        <taxon>Coccidia</taxon>
        <taxon>Eucoccidiorida</taxon>
        <taxon>Eimeriorina</taxon>
        <taxon>Sarcocystidae</taxon>
        <taxon>Toxoplasma</taxon>
    </lineage>
</organism>
<keyword evidence="2" id="KW-1185">Reference proteome</keyword>
<dbReference type="EMBL" id="JAAUHK010000195">
    <property type="protein sequence ID" value="KAF4640140.1"/>
    <property type="molecule type" value="Genomic_DNA"/>
</dbReference>
<sequence>MQYQSDSALSDVGRAMLSFRAFQVMPITKPTHFVPLIKGYRLQKSLCRDNIASACIWQPCIFARPISFRAHFPFAGGSPTSATAPLRAVWPRD</sequence>
<evidence type="ECO:0000313" key="1">
    <source>
        <dbReference type="EMBL" id="KAF4640140.1"/>
    </source>
</evidence>
<protein>
    <submittedName>
        <fullName evidence="1">Uncharacterized protein</fullName>
    </submittedName>
</protein>
<comment type="caution">
    <text evidence="1">The sequence shown here is derived from an EMBL/GenBank/DDBJ whole genome shotgun (WGS) entry which is preliminary data.</text>
</comment>
<dbReference type="AlphaFoldDB" id="A0A7J6K056"/>
<proteinExistence type="predicted"/>
<gene>
    <name evidence="1" type="ORF">TGRH88_040650</name>
</gene>
<accession>A0A7J6K056</accession>
<name>A0A7J6K056_TOXGO</name>